<protein>
    <recommendedName>
        <fullName evidence="5">Williams-Beuren syndrome chromosomal region 28 protein</fullName>
    </recommendedName>
</protein>
<dbReference type="PANTHER" id="PTHR37369:SF1">
    <property type="entry name" value="TRANSMEMBRANE PROTEIN 270"/>
    <property type="match status" value="1"/>
</dbReference>
<feature type="region of interest" description="Disordered" evidence="1">
    <location>
        <begin position="231"/>
        <end position="269"/>
    </location>
</feature>
<feature type="region of interest" description="Disordered" evidence="1">
    <location>
        <begin position="1"/>
        <end position="28"/>
    </location>
</feature>
<dbReference type="EMBL" id="JBBHLL010000022">
    <property type="protein sequence ID" value="KAK7829205.1"/>
    <property type="molecule type" value="Genomic_DNA"/>
</dbReference>
<dbReference type="Proteomes" id="UP001488838">
    <property type="component" value="Unassembled WGS sequence"/>
</dbReference>
<evidence type="ECO:0000313" key="3">
    <source>
        <dbReference type="EMBL" id="KAK7829205.1"/>
    </source>
</evidence>
<dbReference type="AlphaFoldDB" id="A0AAW0JQQ6"/>
<feature type="compositionally biased region" description="Polar residues" evidence="1">
    <location>
        <begin position="231"/>
        <end position="241"/>
    </location>
</feature>
<evidence type="ECO:0008006" key="5">
    <source>
        <dbReference type="Google" id="ProtNLM"/>
    </source>
</evidence>
<evidence type="ECO:0000256" key="1">
    <source>
        <dbReference type="SAM" id="MobiDB-lite"/>
    </source>
</evidence>
<organism evidence="3 4">
    <name type="scientific">Myodes glareolus</name>
    <name type="common">Bank vole</name>
    <name type="synonym">Clethrionomys glareolus</name>
    <dbReference type="NCBI Taxonomy" id="447135"/>
    <lineage>
        <taxon>Eukaryota</taxon>
        <taxon>Metazoa</taxon>
        <taxon>Chordata</taxon>
        <taxon>Craniata</taxon>
        <taxon>Vertebrata</taxon>
        <taxon>Euteleostomi</taxon>
        <taxon>Mammalia</taxon>
        <taxon>Eutheria</taxon>
        <taxon>Euarchontoglires</taxon>
        <taxon>Glires</taxon>
        <taxon>Rodentia</taxon>
        <taxon>Myomorpha</taxon>
        <taxon>Muroidea</taxon>
        <taxon>Cricetidae</taxon>
        <taxon>Arvicolinae</taxon>
        <taxon>Myodes</taxon>
    </lineage>
</organism>
<keyword evidence="2" id="KW-0472">Membrane</keyword>
<proteinExistence type="predicted"/>
<keyword evidence="2" id="KW-0812">Transmembrane</keyword>
<feature type="transmembrane region" description="Helical" evidence="2">
    <location>
        <begin position="137"/>
        <end position="157"/>
    </location>
</feature>
<dbReference type="InterPro" id="IPR029166">
    <property type="entry name" value="WBS28"/>
</dbReference>
<reference evidence="3 4" key="1">
    <citation type="journal article" date="2023" name="bioRxiv">
        <title>Conserved and derived expression patterns and positive selection on dental genes reveal complex evolutionary context of ever-growing rodent molars.</title>
        <authorList>
            <person name="Calamari Z.T."/>
            <person name="Song A."/>
            <person name="Cohen E."/>
            <person name="Akter M."/>
            <person name="Roy R.D."/>
            <person name="Hallikas O."/>
            <person name="Christensen M.M."/>
            <person name="Li P."/>
            <person name="Marangoni P."/>
            <person name="Jernvall J."/>
            <person name="Klein O.D."/>
        </authorList>
    </citation>
    <scope>NUCLEOTIDE SEQUENCE [LARGE SCALE GENOMIC DNA]</scope>
    <source>
        <strain evidence="3">V071</strain>
    </source>
</reference>
<evidence type="ECO:0000256" key="2">
    <source>
        <dbReference type="SAM" id="Phobius"/>
    </source>
</evidence>
<evidence type="ECO:0000313" key="4">
    <source>
        <dbReference type="Proteomes" id="UP001488838"/>
    </source>
</evidence>
<gene>
    <name evidence="3" type="ORF">U0070_012676</name>
</gene>
<feature type="transmembrane region" description="Helical" evidence="2">
    <location>
        <begin position="68"/>
        <end position="91"/>
    </location>
</feature>
<comment type="caution">
    <text evidence="3">The sequence shown here is derived from an EMBL/GenBank/DDBJ whole genome shotgun (WGS) entry which is preliminary data.</text>
</comment>
<name>A0AAW0JQQ6_MYOGA</name>
<sequence length="269" mass="29899">MSRHRSVPNDTVNSRGPPDAKGNNGQPQLVQNRTHLYDFLLLKMAAFQQWVLGLAQEARGSGGDQPRLLPGVIITCTLTLAFQAGLALLWVPLWLLLWGPRLAYNIGLCCTRTVRLALWRLGVWEPLGLSATTFRDLVISCLHGLMLVALLMLLLTWRLVQKAHRFSLGWLPSQNSVLLEALALLKRFYLWVEHMTTLTSWNLAYLVTWTTCLASHLLQAAFEHTAQLAQAQEAKSQETSEPPSPQFLIPESSTTEAGPFPSQPGTPGE</sequence>
<keyword evidence="4" id="KW-1185">Reference proteome</keyword>
<dbReference type="PANTHER" id="PTHR37369">
    <property type="entry name" value="TRANSMEMBRANE PROTEIN 270"/>
    <property type="match status" value="1"/>
</dbReference>
<dbReference type="Pfam" id="PF15164">
    <property type="entry name" value="WBS28"/>
    <property type="match status" value="1"/>
</dbReference>
<keyword evidence="2" id="KW-1133">Transmembrane helix</keyword>
<accession>A0AAW0JQQ6</accession>